<evidence type="ECO:0008006" key="4">
    <source>
        <dbReference type="Google" id="ProtNLM"/>
    </source>
</evidence>
<feature type="region of interest" description="Disordered" evidence="1">
    <location>
        <begin position="43"/>
        <end position="63"/>
    </location>
</feature>
<dbReference type="SUPFAM" id="SSF50044">
    <property type="entry name" value="SH3-domain"/>
    <property type="match status" value="1"/>
</dbReference>
<evidence type="ECO:0000256" key="1">
    <source>
        <dbReference type="SAM" id="MobiDB-lite"/>
    </source>
</evidence>
<protein>
    <recommendedName>
        <fullName evidence="4">SH3 domain-containing protein</fullName>
    </recommendedName>
</protein>
<organism evidence="2 3">
    <name type="scientific">Brachionus plicatilis</name>
    <name type="common">Marine rotifer</name>
    <name type="synonym">Brachionus muelleri</name>
    <dbReference type="NCBI Taxonomy" id="10195"/>
    <lineage>
        <taxon>Eukaryota</taxon>
        <taxon>Metazoa</taxon>
        <taxon>Spiralia</taxon>
        <taxon>Gnathifera</taxon>
        <taxon>Rotifera</taxon>
        <taxon>Eurotatoria</taxon>
        <taxon>Monogononta</taxon>
        <taxon>Pseudotrocha</taxon>
        <taxon>Ploima</taxon>
        <taxon>Brachionidae</taxon>
        <taxon>Brachionus</taxon>
    </lineage>
</organism>
<dbReference type="EMBL" id="REGN01001907">
    <property type="protein sequence ID" value="RNA31692.1"/>
    <property type="molecule type" value="Genomic_DNA"/>
</dbReference>
<dbReference type="AlphaFoldDB" id="A0A3M7S7F6"/>
<reference evidence="2 3" key="1">
    <citation type="journal article" date="2018" name="Sci. Rep.">
        <title>Genomic signatures of local adaptation to the degree of environmental predictability in rotifers.</title>
        <authorList>
            <person name="Franch-Gras L."/>
            <person name="Hahn C."/>
            <person name="Garcia-Roger E.M."/>
            <person name="Carmona M.J."/>
            <person name="Serra M."/>
            <person name="Gomez A."/>
        </authorList>
    </citation>
    <scope>NUCLEOTIDE SEQUENCE [LARGE SCALE GENOMIC DNA]</scope>
    <source>
        <strain evidence="2">HYR1</strain>
    </source>
</reference>
<evidence type="ECO:0000313" key="2">
    <source>
        <dbReference type="EMBL" id="RNA31692.1"/>
    </source>
</evidence>
<sequence>MTQHFKQLMQQIQPLLYNTPFSQAKKPEAAKSRRELAFANKDSGLDTTCSSSPKKKGLHRSSTHNQLTASTCRMCACRNEQKVQMRKKLKKSYVNYMKSDLSESQFANIPLVVAKSFRPTSDSLNKLQVRKGCAVNALYMIDNKWIYVKTTSEKCGFIPAKCCQPFDLASKCRHVKSIPNMKLPDLPVDRMDQQEEHTYVSVDQNMYEKLASFESEQVVDDYGLLAEAESMPVHQYDCLMTYTPKVVEKNNEQNYYNISSGEKKTPNLYKVRKEFKSTFAGGISLSKGDLVYMVNTSLSSELKVLNKQNLVFVRVYKRFAGQQYENINRLEPGMLQGFVPSAYLVKLNDSNQNSPIYC</sequence>
<name>A0A3M7S7F6_BRAPC</name>
<dbReference type="InterPro" id="IPR036028">
    <property type="entry name" value="SH3-like_dom_sf"/>
</dbReference>
<feature type="compositionally biased region" description="Basic residues" evidence="1">
    <location>
        <begin position="53"/>
        <end position="62"/>
    </location>
</feature>
<dbReference type="Proteomes" id="UP000276133">
    <property type="component" value="Unassembled WGS sequence"/>
</dbReference>
<keyword evidence="3" id="KW-1185">Reference proteome</keyword>
<comment type="caution">
    <text evidence="2">The sequence shown here is derived from an EMBL/GenBank/DDBJ whole genome shotgun (WGS) entry which is preliminary data.</text>
</comment>
<proteinExistence type="predicted"/>
<gene>
    <name evidence="2" type="ORF">BpHYR1_004624</name>
</gene>
<evidence type="ECO:0000313" key="3">
    <source>
        <dbReference type="Proteomes" id="UP000276133"/>
    </source>
</evidence>
<accession>A0A3M7S7F6</accession>
<dbReference type="OrthoDB" id="10356581at2759"/>